<evidence type="ECO:0000313" key="1">
    <source>
        <dbReference type="EMBL" id="KIV79424.1"/>
    </source>
</evidence>
<name>A0A0D1YF14_9EURO</name>
<accession>A0A0D1YF14</accession>
<organism evidence="1 2">
    <name type="scientific">Exophiala sideris</name>
    <dbReference type="NCBI Taxonomy" id="1016849"/>
    <lineage>
        <taxon>Eukaryota</taxon>
        <taxon>Fungi</taxon>
        <taxon>Dikarya</taxon>
        <taxon>Ascomycota</taxon>
        <taxon>Pezizomycotina</taxon>
        <taxon>Eurotiomycetes</taxon>
        <taxon>Chaetothyriomycetidae</taxon>
        <taxon>Chaetothyriales</taxon>
        <taxon>Herpotrichiellaceae</taxon>
        <taxon>Exophiala</taxon>
    </lineage>
</organism>
<reference evidence="1 2" key="1">
    <citation type="submission" date="2015-01" db="EMBL/GenBank/DDBJ databases">
        <title>The Genome Sequence of Exophiala sideris CBS121828.</title>
        <authorList>
            <consortium name="The Broad Institute Genomics Platform"/>
            <person name="Cuomo C."/>
            <person name="de Hoog S."/>
            <person name="Gorbushina A."/>
            <person name="Stielow B."/>
            <person name="Teixiera M."/>
            <person name="Abouelleil A."/>
            <person name="Chapman S.B."/>
            <person name="Priest M."/>
            <person name="Young S.K."/>
            <person name="Wortman J."/>
            <person name="Nusbaum C."/>
            <person name="Birren B."/>
        </authorList>
    </citation>
    <scope>NUCLEOTIDE SEQUENCE [LARGE SCALE GENOMIC DNA]</scope>
    <source>
        <strain evidence="1 2">CBS 121828</strain>
    </source>
</reference>
<dbReference type="Proteomes" id="UP000053599">
    <property type="component" value="Unassembled WGS sequence"/>
</dbReference>
<dbReference type="EMBL" id="KN846953">
    <property type="protein sequence ID" value="KIV79424.1"/>
    <property type="molecule type" value="Genomic_DNA"/>
</dbReference>
<proteinExistence type="predicted"/>
<gene>
    <name evidence="1" type="ORF">PV11_06986</name>
</gene>
<dbReference type="OrthoDB" id="4149596at2759"/>
<dbReference type="AlphaFoldDB" id="A0A0D1YF14"/>
<sequence length="61" mass="7151">MGALRMFKPWAVPMSRQHLQQAGFFTAFLWPMAVFTWAMQDPASVNEARLRAERRRAWLGK</sequence>
<dbReference type="HOGENOM" id="CLU_2941732_0_0_1"/>
<protein>
    <submittedName>
        <fullName evidence="1">Uncharacterized protein</fullName>
    </submittedName>
</protein>
<evidence type="ECO:0000313" key="2">
    <source>
        <dbReference type="Proteomes" id="UP000053599"/>
    </source>
</evidence>